<dbReference type="PROSITE" id="PS51384">
    <property type="entry name" value="FAD_FR"/>
    <property type="match status" value="1"/>
</dbReference>
<name>A0AAD3HAK1_9STRA</name>
<organism evidence="3 4">
    <name type="scientific">Chaetoceros tenuissimus</name>
    <dbReference type="NCBI Taxonomy" id="426638"/>
    <lineage>
        <taxon>Eukaryota</taxon>
        <taxon>Sar</taxon>
        <taxon>Stramenopiles</taxon>
        <taxon>Ochrophyta</taxon>
        <taxon>Bacillariophyta</taxon>
        <taxon>Coscinodiscophyceae</taxon>
        <taxon>Chaetocerotophycidae</taxon>
        <taxon>Chaetocerotales</taxon>
        <taxon>Chaetocerotaceae</taxon>
        <taxon>Chaetoceros</taxon>
    </lineage>
</organism>
<dbReference type="AlphaFoldDB" id="A0AAD3HAK1"/>
<keyword evidence="4" id="KW-1185">Reference proteome</keyword>
<dbReference type="EMBL" id="BLLK01000051">
    <property type="protein sequence ID" value="GFH56043.1"/>
    <property type="molecule type" value="Genomic_DNA"/>
</dbReference>
<evidence type="ECO:0000313" key="3">
    <source>
        <dbReference type="EMBL" id="GFH56043.1"/>
    </source>
</evidence>
<evidence type="ECO:0000259" key="2">
    <source>
        <dbReference type="PROSITE" id="PS51384"/>
    </source>
</evidence>
<gene>
    <name evidence="3" type="ORF">CTEN210_12519</name>
</gene>
<dbReference type="SUPFAM" id="SSF52343">
    <property type="entry name" value="Ferredoxin reductase-like, C-terminal NADP-linked domain"/>
    <property type="match status" value="1"/>
</dbReference>
<feature type="chain" id="PRO_5042076592" description="FAD-binding FR-type domain-containing protein" evidence="1">
    <location>
        <begin position="23"/>
        <end position="394"/>
    </location>
</feature>
<dbReference type="Proteomes" id="UP001054902">
    <property type="component" value="Unassembled WGS sequence"/>
</dbReference>
<reference evidence="3 4" key="1">
    <citation type="journal article" date="2021" name="Sci. Rep.">
        <title>The genome of the diatom Chaetoceros tenuissimus carries an ancient integrated fragment of an extant virus.</title>
        <authorList>
            <person name="Hongo Y."/>
            <person name="Kimura K."/>
            <person name="Takaki Y."/>
            <person name="Yoshida Y."/>
            <person name="Baba S."/>
            <person name="Kobayashi G."/>
            <person name="Nagasaki K."/>
            <person name="Hano T."/>
            <person name="Tomaru Y."/>
        </authorList>
    </citation>
    <scope>NUCLEOTIDE SEQUENCE [LARGE SCALE GENOMIC DNA]</scope>
    <source>
        <strain evidence="3 4">NIES-3715</strain>
    </source>
</reference>
<comment type="caution">
    <text evidence="3">The sequence shown here is derived from an EMBL/GenBank/DDBJ whole genome shotgun (WGS) entry which is preliminary data.</text>
</comment>
<dbReference type="Gene3D" id="3.40.50.80">
    <property type="entry name" value="Nucleotide-binding domain of ferredoxin-NADP reductase (FNR) module"/>
    <property type="match status" value="1"/>
</dbReference>
<sequence length="394" mass="44282">MKLNSLFATFVAFSATSVEVDAFQTLPPHVSTLCWQQQYSSATNENVLQRIAHDLSIPLTIRSPSQLYASSPQYDTFEGTLETSHRLADNSYLLHITAPSNNDSESILPYKPGHVIALEIKADTETPGQNPYDRTEKTLKDLENNDGWLRAPFTITRSTKDSFDILIKVVGDKSYTLAHAPENTPIRFGGKFKVPIEDGIVESMQKAKENGGSIDKIVMISTGVGVGPCIGAVENMLSNQLEDDDPAENLERFRFLYLSKEQANAEVEFPKVELLGLYRENEDVVYGTYLTALKEKFARKFDWQSILSNYQGRLSSTENMMSYYLCSKGTDFRGALENTHYHLIGNGSMVNEFREGLQKAGVSKDRITEEIYFDHTAKPREEVVDRIAKAMNQE</sequence>
<protein>
    <recommendedName>
        <fullName evidence="2">FAD-binding FR-type domain-containing protein</fullName>
    </recommendedName>
</protein>
<dbReference type="InterPro" id="IPR017927">
    <property type="entry name" value="FAD-bd_FR_type"/>
</dbReference>
<feature type="signal peptide" evidence="1">
    <location>
        <begin position="1"/>
        <end position="22"/>
    </location>
</feature>
<keyword evidence="1" id="KW-0732">Signal</keyword>
<dbReference type="GO" id="GO:0016491">
    <property type="term" value="F:oxidoreductase activity"/>
    <property type="evidence" value="ECO:0007669"/>
    <property type="project" value="InterPro"/>
</dbReference>
<dbReference type="InterPro" id="IPR039261">
    <property type="entry name" value="FNR_nucleotide-bd"/>
</dbReference>
<proteinExistence type="predicted"/>
<feature type="domain" description="FAD-binding FR-type" evidence="2">
    <location>
        <begin position="74"/>
        <end position="198"/>
    </location>
</feature>
<evidence type="ECO:0000313" key="4">
    <source>
        <dbReference type="Proteomes" id="UP001054902"/>
    </source>
</evidence>
<accession>A0AAD3HAK1</accession>
<evidence type="ECO:0000256" key="1">
    <source>
        <dbReference type="SAM" id="SignalP"/>
    </source>
</evidence>